<name>A0A0G0I4F5_9BACT</name>
<comment type="caution">
    <text evidence="2">The sequence shown here is derived from an EMBL/GenBank/DDBJ whole genome shotgun (WGS) entry which is preliminary data.</text>
</comment>
<evidence type="ECO:0000313" key="2">
    <source>
        <dbReference type="EMBL" id="KKQ45845.1"/>
    </source>
</evidence>
<proteinExistence type="predicted"/>
<keyword evidence="1" id="KW-1277">Toxin-antitoxin system</keyword>
<protein>
    <submittedName>
        <fullName evidence="2">Addiction module toxin, RelE/StbE family</fullName>
    </submittedName>
</protein>
<dbReference type="InterPro" id="IPR007712">
    <property type="entry name" value="RelE/ParE_toxin"/>
</dbReference>
<dbReference type="SUPFAM" id="SSF143011">
    <property type="entry name" value="RelE-like"/>
    <property type="match status" value="1"/>
</dbReference>
<dbReference type="Pfam" id="PF05016">
    <property type="entry name" value="ParE_toxin"/>
    <property type="match status" value="1"/>
</dbReference>
<reference evidence="2 3" key="1">
    <citation type="journal article" date="2015" name="Nature">
        <title>rRNA introns, odd ribosomes, and small enigmatic genomes across a large radiation of phyla.</title>
        <authorList>
            <person name="Brown C.T."/>
            <person name="Hug L.A."/>
            <person name="Thomas B.C."/>
            <person name="Sharon I."/>
            <person name="Castelle C.J."/>
            <person name="Singh A."/>
            <person name="Wilkins M.J."/>
            <person name="Williams K.H."/>
            <person name="Banfield J.F."/>
        </authorList>
    </citation>
    <scope>NUCLEOTIDE SEQUENCE [LARGE SCALE GENOMIC DNA]</scope>
</reference>
<dbReference type="Gene3D" id="3.30.2310.20">
    <property type="entry name" value="RelE-like"/>
    <property type="match status" value="1"/>
</dbReference>
<dbReference type="AlphaFoldDB" id="A0A0G0I4F5"/>
<dbReference type="Proteomes" id="UP000034430">
    <property type="component" value="Unassembled WGS sequence"/>
</dbReference>
<evidence type="ECO:0000256" key="1">
    <source>
        <dbReference type="ARBA" id="ARBA00022649"/>
    </source>
</evidence>
<dbReference type="EMBL" id="LBTU01000048">
    <property type="protein sequence ID" value="KKQ45845.1"/>
    <property type="molecule type" value="Genomic_DNA"/>
</dbReference>
<dbReference type="InterPro" id="IPR035093">
    <property type="entry name" value="RelE/ParE_toxin_dom_sf"/>
</dbReference>
<organism evidence="2 3">
    <name type="scientific">Candidatus Yanofskybacteria bacterium GW2011_GWC2_37_9</name>
    <dbReference type="NCBI Taxonomy" id="1619028"/>
    <lineage>
        <taxon>Bacteria</taxon>
        <taxon>Candidatus Yanofskyibacteriota</taxon>
    </lineage>
</organism>
<sequence>MRYLITEEGLKTFKLLPKSIQKRILNKLDFIFENDNPLNFAKKLNYFEYGEYRMRIGDYRASFDVKKNVAYFLKFGHRKDIYK</sequence>
<gene>
    <name evidence="2" type="ORF">US65_C0048G0017</name>
</gene>
<evidence type="ECO:0000313" key="3">
    <source>
        <dbReference type="Proteomes" id="UP000034430"/>
    </source>
</evidence>
<accession>A0A0G0I4F5</accession>